<dbReference type="CDD" id="cd03768">
    <property type="entry name" value="SR_ResInv"/>
    <property type="match status" value="1"/>
</dbReference>
<protein>
    <submittedName>
        <fullName evidence="4">Recombinase family protein</fullName>
    </submittedName>
</protein>
<dbReference type="SMART" id="SM00857">
    <property type="entry name" value="Resolvase"/>
    <property type="match status" value="1"/>
</dbReference>
<sequence>MVDRADSNGFLLAVSGFDERNPTFQKVFSFWSLTRMTKTQAVGGAESPCENLPKLNGSFWMVGRSYGYSRCSTSAQDWDIQLDGLIKAGVDDRDIYREKASGMKRDRTELRRVLDLLRPGDRLYVYALDRLGRSQLHLLQIVEEIEKKGAKLVSLRENIDTASATGRFFVGVLSSLAAMERELIIERTKAGVALARQRQVRFGRPPKLTSSLIRQVMLAHDDPATTVPETCRVLGISKSSYYAALRAGQREAIAVAEAA</sequence>
<name>A0A5N7MV73_9HYPH</name>
<accession>A0A5N7MV73</accession>
<dbReference type="SUPFAM" id="SSF53041">
    <property type="entry name" value="Resolvase-like"/>
    <property type="match status" value="1"/>
</dbReference>
<proteinExistence type="predicted"/>
<dbReference type="EMBL" id="VOSK01000473">
    <property type="protein sequence ID" value="MPR30882.1"/>
    <property type="molecule type" value="Genomic_DNA"/>
</dbReference>
<organism evidence="4 5">
    <name type="scientific">Microvirga tunisiensis</name>
    <dbReference type="NCBI Taxonomy" id="2108360"/>
    <lineage>
        <taxon>Bacteria</taxon>
        <taxon>Pseudomonadati</taxon>
        <taxon>Pseudomonadota</taxon>
        <taxon>Alphaproteobacteria</taxon>
        <taxon>Hyphomicrobiales</taxon>
        <taxon>Methylobacteriaceae</taxon>
        <taxon>Microvirga</taxon>
    </lineage>
</organism>
<evidence type="ECO:0000256" key="2">
    <source>
        <dbReference type="ARBA" id="ARBA00023172"/>
    </source>
</evidence>
<dbReference type="Pfam" id="PF00239">
    <property type="entry name" value="Resolvase"/>
    <property type="match status" value="1"/>
</dbReference>
<dbReference type="InterPro" id="IPR036162">
    <property type="entry name" value="Resolvase-like_N_sf"/>
</dbReference>
<reference evidence="4 5" key="1">
    <citation type="journal article" date="2019" name="Syst. Appl. Microbiol.">
        <title>Microvirga tunisiensis sp. nov., a root nodule symbiotic bacterium isolated from Lupinus micranthus and L. luteus grown in Northern Tunisia.</title>
        <authorList>
            <person name="Msaddak A."/>
            <person name="Rejili M."/>
            <person name="Duran D."/>
            <person name="Mars M."/>
            <person name="Palacios J.M."/>
            <person name="Ruiz-Argueso T."/>
            <person name="Rey L."/>
            <person name="Imperial J."/>
        </authorList>
    </citation>
    <scope>NUCLEOTIDE SEQUENCE [LARGE SCALE GENOMIC DNA]</scope>
    <source>
        <strain evidence="4 5">Lmie10</strain>
    </source>
</reference>
<gene>
    <name evidence="4" type="ORF">FS320_39560</name>
</gene>
<evidence type="ECO:0000313" key="4">
    <source>
        <dbReference type="EMBL" id="MPR30882.1"/>
    </source>
</evidence>
<dbReference type="Proteomes" id="UP000403266">
    <property type="component" value="Unassembled WGS sequence"/>
</dbReference>
<evidence type="ECO:0000313" key="5">
    <source>
        <dbReference type="Proteomes" id="UP000403266"/>
    </source>
</evidence>
<feature type="domain" description="Resolvase/invertase-type recombinase catalytic" evidence="3">
    <location>
        <begin position="64"/>
        <end position="199"/>
    </location>
</feature>
<dbReference type="OrthoDB" id="9800103at2"/>
<dbReference type="Gene3D" id="3.40.50.1390">
    <property type="entry name" value="Resolvase, N-terminal catalytic domain"/>
    <property type="match status" value="1"/>
</dbReference>
<comment type="caution">
    <text evidence="4">The sequence shown here is derived from an EMBL/GenBank/DDBJ whole genome shotgun (WGS) entry which is preliminary data.</text>
</comment>
<dbReference type="InterPro" id="IPR050639">
    <property type="entry name" value="SSR_resolvase"/>
</dbReference>
<dbReference type="GO" id="GO:0003677">
    <property type="term" value="F:DNA binding"/>
    <property type="evidence" value="ECO:0007669"/>
    <property type="project" value="UniProtKB-KW"/>
</dbReference>
<dbReference type="PROSITE" id="PS51736">
    <property type="entry name" value="RECOMBINASES_3"/>
    <property type="match status" value="1"/>
</dbReference>
<dbReference type="PANTHER" id="PTHR30461">
    <property type="entry name" value="DNA-INVERTASE FROM LAMBDOID PROPHAGE"/>
    <property type="match status" value="1"/>
</dbReference>
<keyword evidence="2" id="KW-0233">DNA recombination</keyword>
<evidence type="ECO:0000256" key="1">
    <source>
        <dbReference type="ARBA" id="ARBA00023125"/>
    </source>
</evidence>
<dbReference type="PANTHER" id="PTHR30461:SF2">
    <property type="entry name" value="SERINE RECOMBINASE PINE-RELATED"/>
    <property type="match status" value="1"/>
</dbReference>
<keyword evidence="5" id="KW-1185">Reference proteome</keyword>
<evidence type="ECO:0000259" key="3">
    <source>
        <dbReference type="PROSITE" id="PS51736"/>
    </source>
</evidence>
<dbReference type="GO" id="GO:0000150">
    <property type="term" value="F:DNA strand exchange activity"/>
    <property type="evidence" value="ECO:0007669"/>
    <property type="project" value="InterPro"/>
</dbReference>
<keyword evidence="1" id="KW-0238">DNA-binding</keyword>
<dbReference type="InterPro" id="IPR006119">
    <property type="entry name" value="Resolv_N"/>
</dbReference>
<dbReference type="AlphaFoldDB" id="A0A5N7MV73"/>